<evidence type="ECO:0000313" key="2">
    <source>
        <dbReference type="EMBL" id="VFJ12646.1"/>
    </source>
</evidence>
<protein>
    <submittedName>
        <fullName evidence="2">DNA-binding transcriptional regulator AsnC</fullName>
    </submittedName>
</protein>
<feature type="domain" description="Transcription regulator AsnC/Lrp ligand binding" evidence="1">
    <location>
        <begin position="19"/>
        <end position="77"/>
    </location>
</feature>
<evidence type="ECO:0000259" key="1">
    <source>
        <dbReference type="Pfam" id="PF01037"/>
    </source>
</evidence>
<dbReference type="GO" id="GO:0003677">
    <property type="term" value="F:DNA binding"/>
    <property type="evidence" value="ECO:0007669"/>
    <property type="project" value="UniProtKB-KW"/>
</dbReference>
<keyword evidence="2" id="KW-0238">DNA-binding</keyword>
<dbReference type="Gene3D" id="3.30.70.920">
    <property type="match status" value="1"/>
</dbReference>
<dbReference type="KEGG" id="nfn:NFRAN_0325"/>
<accession>A0A484I4G1</accession>
<sequence length="81" mass="9230">MLSSMPTAYILLCCDLGSESDILQAIELIEEVEEVNRVFGVYDIIVRVSSDNMDKLKEIITTRIRKIDNVRSVLTIIKNEI</sequence>
<dbReference type="InterPro" id="IPR019887">
    <property type="entry name" value="Tscrpt_reg_AsnC/Lrp_C"/>
</dbReference>
<evidence type="ECO:0000313" key="3">
    <source>
        <dbReference type="Proteomes" id="UP000294299"/>
    </source>
</evidence>
<dbReference type="EMBL" id="LR216287">
    <property type="protein sequence ID" value="VFJ12646.1"/>
    <property type="molecule type" value="Genomic_DNA"/>
</dbReference>
<dbReference type="AlphaFoldDB" id="A0A484I4G1"/>
<dbReference type="Proteomes" id="UP000294299">
    <property type="component" value="Chromosome NFRAN"/>
</dbReference>
<dbReference type="SUPFAM" id="SSF54909">
    <property type="entry name" value="Dimeric alpha+beta barrel"/>
    <property type="match status" value="1"/>
</dbReference>
<reference evidence="2 3" key="1">
    <citation type="submission" date="2019-02" db="EMBL/GenBank/DDBJ databases">
        <authorList>
            <person name="Lehtovirta-Morley E L."/>
        </authorList>
    </citation>
    <scope>NUCLEOTIDE SEQUENCE [LARGE SCALE GENOMIC DNA]</scope>
    <source>
        <strain evidence="2">NFRAN1</strain>
    </source>
</reference>
<name>A0A484I4G1_9ARCH</name>
<keyword evidence="3" id="KW-1185">Reference proteome</keyword>
<gene>
    <name evidence="2" type="ORF">NFRAN_0325</name>
</gene>
<dbReference type="InterPro" id="IPR011008">
    <property type="entry name" value="Dimeric_a/b-barrel"/>
</dbReference>
<organism evidence="2 3">
    <name type="scientific">Candidatus Nitrosocosmicus franklandianus</name>
    <dbReference type="NCBI Taxonomy" id="1798806"/>
    <lineage>
        <taxon>Archaea</taxon>
        <taxon>Nitrososphaerota</taxon>
        <taxon>Nitrososphaeria</taxon>
        <taxon>Nitrososphaerales</taxon>
        <taxon>Nitrososphaeraceae</taxon>
        <taxon>Candidatus Nitrosocosmicus</taxon>
    </lineage>
</organism>
<proteinExistence type="predicted"/>
<dbReference type="Pfam" id="PF01037">
    <property type="entry name" value="AsnC_trans_reg"/>
    <property type="match status" value="1"/>
</dbReference>